<accession>A0A9K3DWF9</accession>
<protein>
    <recommendedName>
        <fullName evidence="3">phosphopyruvate hydratase</fullName>
        <ecNumber evidence="3">4.2.1.11</ecNumber>
    </recommendedName>
</protein>
<dbReference type="EMBL" id="MNCJ02000331">
    <property type="protein sequence ID" value="KAF5761822.1"/>
    <property type="molecule type" value="Genomic_DNA"/>
</dbReference>
<gene>
    <name evidence="7" type="ORF">HanXRQr2_Chr16g0769571</name>
</gene>
<comment type="similarity">
    <text evidence="2">Belongs to the enolase family.</text>
</comment>
<dbReference type="EC" id="4.2.1.11" evidence="3"/>
<organism evidence="7 8">
    <name type="scientific">Helianthus annuus</name>
    <name type="common">Common sunflower</name>
    <dbReference type="NCBI Taxonomy" id="4232"/>
    <lineage>
        <taxon>Eukaryota</taxon>
        <taxon>Viridiplantae</taxon>
        <taxon>Streptophyta</taxon>
        <taxon>Embryophyta</taxon>
        <taxon>Tracheophyta</taxon>
        <taxon>Spermatophyta</taxon>
        <taxon>Magnoliopsida</taxon>
        <taxon>eudicotyledons</taxon>
        <taxon>Gunneridae</taxon>
        <taxon>Pentapetalae</taxon>
        <taxon>asterids</taxon>
        <taxon>campanulids</taxon>
        <taxon>Asterales</taxon>
        <taxon>Asteraceae</taxon>
        <taxon>Asteroideae</taxon>
        <taxon>Heliantheae alliance</taxon>
        <taxon>Heliantheae</taxon>
        <taxon>Helianthus</taxon>
    </lineage>
</organism>
<dbReference type="GO" id="GO:0004634">
    <property type="term" value="F:phosphopyruvate hydratase activity"/>
    <property type="evidence" value="ECO:0007669"/>
    <property type="project" value="UniProtKB-EC"/>
</dbReference>
<proteinExistence type="inferred from homology"/>
<evidence type="ECO:0000256" key="3">
    <source>
        <dbReference type="ARBA" id="ARBA00012058"/>
    </source>
</evidence>
<sequence length="62" mass="7285">MLLHLNSMEKTRRDLDFKEENNNGSQKISEVQLKDLYKSFVSEYPITQRLTKLDLLLGAMKL</sequence>
<dbReference type="AlphaFoldDB" id="A0A9K3DWF9"/>
<keyword evidence="8" id="KW-1185">Reference proteome</keyword>
<comment type="pathway">
    <text evidence="1">Carbohydrate degradation; glycolysis; pyruvate from D-glyceraldehyde 3-phosphate: step 4/5.</text>
</comment>
<dbReference type="InterPro" id="IPR036849">
    <property type="entry name" value="Enolase-like_C_sf"/>
</dbReference>
<dbReference type="Proteomes" id="UP000215914">
    <property type="component" value="Unassembled WGS sequence"/>
</dbReference>
<evidence type="ECO:0000256" key="4">
    <source>
        <dbReference type="ARBA" id="ARBA00023152"/>
    </source>
</evidence>
<evidence type="ECO:0000256" key="2">
    <source>
        <dbReference type="ARBA" id="ARBA00009604"/>
    </source>
</evidence>
<evidence type="ECO:0000259" key="6">
    <source>
        <dbReference type="Pfam" id="PF00113"/>
    </source>
</evidence>
<reference evidence="7" key="1">
    <citation type="journal article" date="2017" name="Nature">
        <title>The sunflower genome provides insights into oil metabolism, flowering and Asterid evolution.</title>
        <authorList>
            <person name="Badouin H."/>
            <person name="Gouzy J."/>
            <person name="Grassa C.J."/>
            <person name="Murat F."/>
            <person name="Staton S.E."/>
            <person name="Cottret L."/>
            <person name="Lelandais-Briere C."/>
            <person name="Owens G.L."/>
            <person name="Carrere S."/>
            <person name="Mayjonade B."/>
            <person name="Legrand L."/>
            <person name="Gill N."/>
            <person name="Kane N.C."/>
            <person name="Bowers J.E."/>
            <person name="Hubner S."/>
            <person name="Bellec A."/>
            <person name="Berard A."/>
            <person name="Berges H."/>
            <person name="Blanchet N."/>
            <person name="Boniface M.C."/>
            <person name="Brunel D."/>
            <person name="Catrice O."/>
            <person name="Chaidir N."/>
            <person name="Claudel C."/>
            <person name="Donnadieu C."/>
            <person name="Faraut T."/>
            <person name="Fievet G."/>
            <person name="Helmstetter N."/>
            <person name="King M."/>
            <person name="Knapp S.J."/>
            <person name="Lai Z."/>
            <person name="Le Paslier M.C."/>
            <person name="Lippi Y."/>
            <person name="Lorenzon L."/>
            <person name="Mandel J.R."/>
            <person name="Marage G."/>
            <person name="Marchand G."/>
            <person name="Marquand E."/>
            <person name="Bret-Mestries E."/>
            <person name="Morien E."/>
            <person name="Nambeesan S."/>
            <person name="Nguyen T."/>
            <person name="Pegot-Espagnet P."/>
            <person name="Pouilly N."/>
            <person name="Raftis F."/>
            <person name="Sallet E."/>
            <person name="Schiex T."/>
            <person name="Thomas J."/>
            <person name="Vandecasteele C."/>
            <person name="Vares D."/>
            <person name="Vear F."/>
            <person name="Vautrin S."/>
            <person name="Crespi M."/>
            <person name="Mangin B."/>
            <person name="Burke J.M."/>
            <person name="Salse J."/>
            <person name="Munos S."/>
            <person name="Vincourt P."/>
            <person name="Rieseberg L.H."/>
            <person name="Langlade N.B."/>
        </authorList>
    </citation>
    <scope>NUCLEOTIDE SEQUENCE</scope>
    <source>
        <tissue evidence="7">Leaves</tissue>
    </source>
</reference>
<dbReference type="Gramene" id="mRNA:HanXRQr2_Chr16g0769571">
    <property type="protein sequence ID" value="mRNA:HanXRQr2_Chr16g0769571"/>
    <property type="gene ID" value="HanXRQr2_Chr16g0769571"/>
</dbReference>
<name>A0A9K3DWF9_HELAN</name>
<dbReference type="Pfam" id="PF00113">
    <property type="entry name" value="Enolase_C"/>
    <property type="match status" value="1"/>
</dbReference>
<evidence type="ECO:0000256" key="5">
    <source>
        <dbReference type="ARBA" id="ARBA00023239"/>
    </source>
</evidence>
<dbReference type="Gene3D" id="3.20.20.120">
    <property type="entry name" value="Enolase-like C-terminal domain"/>
    <property type="match status" value="1"/>
</dbReference>
<comment type="caution">
    <text evidence="7">The sequence shown here is derived from an EMBL/GenBank/DDBJ whole genome shotgun (WGS) entry which is preliminary data.</text>
</comment>
<feature type="domain" description="Enolase C-terminal TIM barrel" evidence="6">
    <location>
        <begin position="9"/>
        <end position="47"/>
    </location>
</feature>
<evidence type="ECO:0000313" key="8">
    <source>
        <dbReference type="Proteomes" id="UP000215914"/>
    </source>
</evidence>
<evidence type="ECO:0000313" key="7">
    <source>
        <dbReference type="EMBL" id="KAF5761822.1"/>
    </source>
</evidence>
<keyword evidence="5 7" id="KW-0456">Lyase</keyword>
<evidence type="ECO:0000256" key="1">
    <source>
        <dbReference type="ARBA" id="ARBA00005031"/>
    </source>
</evidence>
<reference evidence="7" key="2">
    <citation type="submission" date="2020-06" db="EMBL/GenBank/DDBJ databases">
        <title>Helianthus annuus Genome sequencing and assembly Release 2.</title>
        <authorList>
            <person name="Gouzy J."/>
            <person name="Langlade N."/>
            <person name="Munos S."/>
        </authorList>
    </citation>
    <scope>NUCLEOTIDE SEQUENCE</scope>
    <source>
        <tissue evidence="7">Leaves</tissue>
    </source>
</reference>
<dbReference type="InterPro" id="IPR020810">
    <property type="entry name" value="Enolase_C"/>
</dbReference>
<keyword evidence="4" id="KW-0324">Glycolysis</keyword>
<dbReference type="GO" id="GO:0006096">
    <property type="term" value="P:glycolytic process"/>
    <property type="evidence" value="ECO:0007669"/>
    <property type="project" value="UniProtKB-KW"/>
</dbReference>